<dbReference type="SMART" id="SM00382">
    <property type="entry name" value="AAA"/>
    <property type="match status" value="1"/>
</dbReference>
<dbReference type="OrthoDB" id="9804819at2"/>
<proteinExistence type="inferred from homology"/>
<dbReference type="Pfam" id="PF00005">
    <property type="entry name" value="ABC_tran"/>
    <property type="match status" value="1"/>
</dbReference>
<evidence type="ECO:0000256" key="3">
    <source>
        <dbReference type="ARBA" id="ARBA00022741"/>
    </source>
</evidence>
<evidence type="ECO:0000259" key="5">
    <source>
        <dbReference type="PROSITE" id="PS50893"/>
    </source>
</evidence>
<dbReference type="PANTHER" id="PTHR43335">
    <property type="entry name" value="ABC TRANSPORTER, ATP-BINDING PROTEIN"/>
    <property type="match status" value="1"/>
</dbReference>
<dbReference type="AlphaFoldDB" id="J1GWH3"/>
<dbReference type="InterPro" id="IPR003593">
    <property type="entry name" value="AAA+_ATPase"/>
</dbReference>
<accession>J1GWH3</accession>
<keyword evidence="4" id="KW-0067">ATP-binding</keyword>
<evidence type="ECO:0000313" key="7">
    <source>
        <dbReference type="Proteomes" id="UP000010312"/>
    </source>
</evidence>
<dbReference type="PATRIC" id="fig|1159208.3.peg.618"/>
<dbReference type="EMBL" id="ALCH01000004">
    <property type="protein sequence ID" value="EJG87108.1"/>
    <property type="molecule type" value="Genomic_DNA"/>
</dbReference>
<gene>
    <name evidence="6" type="primary">bcrA2</name>
    <name evidence="6" type="ORF">SPAR10_0679</name>
</gene>
<keyword evidence="2" id="KW-0813">Transport</keyword>
<sequence>MEQSITIKNLCKSYGHTQILKDISFEAKAGRVTAFLGPNGAGKSSTLRILLGLDKATSGLTKIGNQTYKELKFPLKTVGASFDSVGAPDDRTVYQHLKIVAASNGISSQRIEQVLDMVDISHKKKSKIGKLSLGEGQRLGIATALLGDPQYLILDEPTNGLDPRGIRWFREFIKKQAQEGKTVLLSSHILSEVEAVTDDVVIINKGKVLIKGTLQEVMKNLSSLEEVFFRLTEGGK</sequence>
<evidence type="ECO:0000256" key="4">
    <source>
        <dbReference type="ARBA" id="ARBA00022840"/>
    </source>
</evidence>
<dbReference type="Gene3D" id="3.40.50.300">
    <property type="entry name" value="P-loop containing nucleotide triphosphate hydrolases"/>
    <property type="match status" value="1"/>
</dbReference>
<dbReference type="GO" id="GO:0016887">
    <property type="term" value="F:ATP hydrolysis activity"/>
    <property type="evidence" value="ECO:0007669"/>
    <property type="project" value="InterPro"/>
</dbReference>
<protein>
    <submittedName>
        <fullName evidence="6">Bacitracin transport ATP binding cassette transporter, ABC protein</fullName>
    </submittedName>
</protein>
<feature type="domain" description="ABC transporter" evidence="5">
    <location>
        <begin position="5"/>
        <end position="230"/>
    </location>
</feature>
<keyword evidence="3" id="KW-0547">Nucleotide-binding</keyword>
<evidence type="ECO:0000256" key="2">
    <source>
        <dbReference type="ARBA" id="ARBA00022448"/>
    </source>
</evidence>
<dbReference type="RefSeq" id="WP_004251622.1">
    <property type="nucleotide sequence ID" value="NZ_ALCH01000004.1"/>
</dbReference>
<reference evidence="6 7" key="1">
    <citation type="submission" date="2012-05" db="EMBL/GenBank/DDBJ databases">
        <title>Genomic Sequence of Streptococcus mitis SPAR10.</title>
        <authorList>
            <person name="Chancey S."/>
            <person name="Kumar N."/>
            <person name="Sengamalay N."/>
            <person name="Matthews C."/>
            <person name="Hine E."/>
            <person name="Pallavajjal A."/>
            <person name="Abolude O."/>
            <person name="Daugherty S.C."/>
            <person name="Parankush S.P."/>
            <person name="Sadzewicz L."/>
            <person name="Tallon L.J."/>
            <person name="Farley M.M."/>
            <person name="Baughman W."/>
            <person name="McGee L."/>
            <person name="Stephens D.S."/>
            <person name="Tettelin H."/>
        </authorList>
    </citation>
    <scope>NUCLEOTIDE SEQUENCE [LARGE SCALE GENOMIC DNA]</scope>
    <source>
        <strain evidence="6 7">SPAR10</strain>
    </source>
</reference>
<comment type="similarity">
    <text evidence="1">Belongs to the ABC transporter superfamily.</text>
</comment>
<dbReference type="InterPro" id="IPR027417">
    <property type="entry name" value="P-loop_NTPase"/>
</dbReference>
<dbReference type="SUPFAM" id="SSF52540">
    <property type="entry name" value="P-loop containing nucleoside triphosphate hydrolases"/>
    <property type="match status" value="1"/>
</dbReference>
<dbReference type="PANTHER" id="PTHR43335:SF4">
    <property type="entry name" value="ABC TRANSPORTER, ATP-BINDING PROTEIN"/>
    <property type="match status" value="1"/>
</dbReference>
<organism evidence="6 7">
    <name type="scientific">Streptococcus infantis SPAR10</name>
    <dbReference type="NCBI Taxonomy" id="1159208"/>
    <lineage>
        <taxon>Bacteria</taxon>
        <taxon>Bacillati</taxon>
        <taxon>Bacillota</taxon>
        <taxon>Bacilli</taxon>
        <taxon>Lactobacillales</taxon>
        <taxon>Streptococcaceae</taxon>
        <taxon>Streptococcus</taxon>
    </lineage>
</organism>
<evidence type="ECO:0000313" key="6">
    <source>
        <dbReference type="EMBL" id="EJG87108.1"/>
    </source>
</evidence>
<dbReference type="GO" id="GO:0005524">
    <property type="term" value="F:ATP binding"/>
    <property type="evidence" value="ECO:0007669"/>
    <property type="project" value="UniProtKB-KW"/>
</dbReference>
<dbReference type="Proteomes" id="UP000010312">
    <property type="component" value="Unassembled WGS sequence"/>
</dbReference>
<comment type="caution">
    <text evidence="6">The sequence shown here is derived from an EMBL/GenBank/DDBJ whole genome shotgun (WGS) entry which is preliminary data.</text>
</comment>
<dbReference type="PROSITE" id="PS50893">
    <property type="entry name" value="ABC_TRANSPORTER_2"/>
    <property type="match status" value="1"/>
</dbReference>
<dbReference type="InterPro" id="IPR003439">
    <property type="entry name" value="ABC_transporter-like_ATP-bd"/>
</dbReference>
<name>J1GWH3_9STRE</name>
<evidence type="ECO:0000256" key="1">
    <source>
        <dbReference type="ARBA" id="ARBA00005417"/>
    </source>
</evidence>